<evidence type="ECO:0000313" key="8">
    <source>
        <dbReference type="Proteomes" id="UP001597185"/>
    </source>
</evidence>
<feature type="domain" description="Core-binding (CB)" evidence="6">
    <location>
        <begin position="3"/>
        <end position="85"/>
    </location>
</feature>
<gene>
    <name evidence="7" type="ORF">ACFR9T_02860</name>
</gene>
<dbReference type="SUPFAM" id="SSF56349">
    <property type="entry name" value="DNA breaking-rejoining enzymes"/>
    <property type="match status" value="1"/>
</dbReference>
<dbReference type="Gene3D" id="1.10.443.10">
    <property type="entry name" value="Intergrase catalytic core"/>
    <property type="match status" value="1"/>
</dbReference>
<name>A0ABD6BY36_9EURY</name>
<protein>
    <submittedName>
        <fullName evidence="7">Tyrosine-type recombinase/integrase</fullName>
    </submittedName>
</protein>
<dbReference type="AlphaFoldDB" id="A0ABD6BY36"/>
<evidence type="ECO:0000259" key="6">
    <source>
        <dbReference type="PROSITE" id="PS51900"/>
    </source>
</evidence>
<dbReference type="PROSITE" id="PS51898">
    <property type="entry name" value="TYR_RECOMBINASE"/>
    <property type="match status" value="1"/>
</dbReference>
<feature type="domain" description="Tyr recombinase" evidence="5">
    <location>
        <begin position="108"/>
        <end position="307"/>
    </location>
</feature>
<dbReference type="GO" id="GO:0015074">
    <property type="term" value="P:DNA integration"/>
    <property type="evidence" value="ECO:0007669"/>
    <property type="project" value="UniProtKB-KW"/>
</dbReference>
<keyword evidence="8" id="KW-1185">Reference proteome</keyword>
<dbReference type="InterPro" id="IPR011010">
    <property type="entry name" value="DNA_brk_join_enz"/>
</dbReference>
<keyword evidence="3" id="KW-0233">DNA recombination</keyword>
<proteinExistence type="predicted"/>
<dbReference type="RefSeq" id="WP_256417360.1">
    <property type="nucleotide sequence ID" value="NZ_JANHDL010000002.1"/>
</dbReference>
<reference evidence="7 8" key="1">
    <citation type="journal article" date="2019" name="Int. J. Syst. Evol. Microbiol.">
        <title>The Global Catalogue of Microorganisms (GCM) 10K type strain sequencing project: providing services to taxonomists for standard genome sequencing and annotation.</title>
        <authorList>
            <consortium name="The Broad Institute Genomics Platform"/>
            <consortium name="The Broad Institute Genome Sequencing Center for Infectious Disease"/>
            <person name="Wu L."/>
            <person name="Ma J."/>
        </authorList>
    </citation>
    <scope>NUCLEOTIDE SEQUENCE [LARGE SCALE GENOMIC DNA]</scope>
    <source>
        <strain evidence="7 8">CGMCC 1.12689</strain>
    </source>
</reference>
<dbReference type="InterPro" id="IPR010998">
    <property type="entry name" value="Integrase_recombinase_N"/>
</dbReference>
<dbReference type="InterPro" id="IPR013762">
    <property type="entry name" value="Integrase-like_cat_sf"/>
</dbReference>
<evidence type="ECO:0000256" key="2">
    <source>
        <dbReference type="ARBA" id="ARBA00023125"/>
    </source>
</evidence>
<keyword evidence="2 4" id="KW-0238">DNA-binding</keyword>
<dbReference type="Pfam" id="PF00589">
    <property type="entry name" value="Phage_integrase"/>
    <property type="match status" value="1"/>
</dbReference>
<dbReference type="CDD" id="cd00397">
    <property type="entry name" value="DNA_BRE_C"/>
    <property type="match status" value="1"/>
</dbReference>
<evidence type="ECO:0000259" key="5">
    <source>
        <dbReference type="PROSITE" id="PS51898"/>
    </source>
</evidence>
<dbReference type="GO" id="GO:0006310">
    <property type="term" value="P:DNA recombination"/>
    <property type="evidence" value="ECO:0007669"/>
    <property type="project" value="UniProtKB-KW"/>
</dbReference>
<dbReference type="Proteomes" id="UP001597185">
    <property type="component" value="Unassembled WGS sequence"/>
</dbReference>
<organism evidence="7 8">
    <name type="scientific">Halorubrum laminariae</name>
    <dbReference type="NCBI Taxonomy" id="1433523"/>
    <lineage>
        <taxon>Archaea</taxon>
        <taxon>Methanobacteriati</taxon>
        <taxon>Methanobacteriota</taxon>
        <taxon>Stenosarchaea group</taxon>
        <taxon>Halobacteria</taxon>
        <taxon>Halobacteriales</taxon>
        <taxon>Haloferacaceae</taxon>
        <taxon>Halorubrum</taxon>
    </lineage>
</organism>
<dbReference type="InterPro" id="IPR050090">
    <property type="entry name" value="Tyrosine_recombinase_XerCD"/>
</dbReference>
<dbReference type="Pfam" id="PF13495">
    <property type="entry name" value="Phage_int_SAM_4"/>
    <property type="match status" value="1"/>
</dbReference>
<dbReference type="PANTHER" id="PTHR30349">
    <property type="entry name" value="PHAGE INTEGRASE-RELATED"/>
    <property type="match status" value="1"/>
</dbReference>
<keyword evidence="1" id="KW-0229">DNA integration</keyword>
<accession>A0ABD6BY36</accession>
<evidence type="ECO:0000256" key="1">
    <source>
        <dbReference type="ARBA" id="ARBA00022908"/>
    </source>
</evidence>
<evidence type="ECO:0000256" key="3">
    <source>
        <dbReference type="ARBA" id="ARBA00023172"/>
    </source>
</evidence>
<dbReference type="Gene3D" id="1.10.150.130">
    <property type="match status" value="1"/>
</dbReference>
<dbReference type="PANTHER" id="PTHR30349:SF41">
    <property type="entry name" value="INTEGRASE_RECOMBINASE PROTEIN MJ0367-RELATED"/>
    <property type="match status" value="1"/>
</dbReference>
<dbReference type="InterPro" id="IPR002104">
    <property type="entry name" value="Integrase_catalytic"/>
</dbReference>
<evidence type="ECO:0000256" key="4">
    <source>
        <dbReference type="PROSITE-ProRule" id="PRU01248"/>
    </source>
</evidence>
<comment type="caution">
    <text evidence="7">The sequence shown here is derived from an EMBL/GenBank/DDBJ whole genome shotgun (WGS) entry which is preliminary data.</text>
</comment>
<dbReference type="EMBL" id="JBHUDB010000001">
    <property type="protein sequence ID" value="MFD1569537.1"/>
    <property type="molecule type" value="Genomic_DNA"/>
</dbReference>
<sequence>MSDLDTEEFNQFILARKGRKAKSTLQNYKSALRIFEDYCLEYDVDPREISGREMDTFFGYLQSNVSEITAAQYLGNISQFYEWFYMDSESENPVSKLPQEFDSKSTEHKKPTLDIEQIKDLVDSAETVRAKALLSLMASTGLRLAEACQSELSCLDLEERELEVETVKTDFGDRFVYFDRKTRRLLDKYINDGYRAKYHLPDSDYIFIASNTNQYGTDAHISTDVGRRLFMKALENSSIDIEYEEYSDGRKRSIYTTHILRRTFCQNWIDKNGDIMSLRNIVGWMNLETAKHYVDDTASIDKRDRYGVTL</sequence>
<dbReference type="PROSITE" id="PS51900">
    <property type="entry name" value="CB"/>
    <property type="match status" value="1"/>
</dbReference>
<dbReference type="InterPro" id="IPR044068">
    <property type="entry name" value="CB"/>
</dbReference>
<evidence type="ECO:0000313" key="7">
    <source>
        <dbReference type="EMBL" id="MFD1569537.1"/>
    </source>
</evidence>
<dbReference type="InterPro" id="IPR004107">
    <property type="entry name" value="Integrase_SAM-like_N"/>
</dbReference>
<dbReference type="GO" id="GO:0003677">
    <property type="term" value="F:DNA binding"/>
    <property type="evidence" value="ECO:0007669"/>
    <property type="project" value="UniProtKB-UniRule"/>
</dbReference>